<dbReference type="EMBL" id="JBBWWQ010000002">
    <property type="protein sequence ID" value="KAK8954660.1"/>
    <property type="molecule type" value="Genomic_DNA"/>
</dbReference>
<name>A0AAP0C0C5_9ASPA</name>
<dbReference type="InterPro" id="IPR013885">
    <property type="entry name" value="DUF1764_euk"/>
</dbReference>
<comment type="caution">
    <text evidence="2">The sequence shown here is derived from an EMBL/GenBank/DDBJ whole genome shotgun (WGS) entry which is preliminary data.</text>
</comment>
<evidence type="ECO:0000313" key="3">
    <source>
        <dbReference type="Proteomes" id="UP001418222"/>
    </source>
</evidence>
<feature type="region of interest" description="Disordered" evidence="1">
    <location>
        <begin position="1"/>
        <end position="43"/>
    </location>
</feature>
<dbReference type="AlphaFoldDB" id="A0AAP0C0C5"/>
<feature type="compositionally biased region" description="Basic and acidic residues" evidence="1">
    <location>
        <begin position="1"/>
        <end position="24"/>
    </location>
</feature>
<organism evidence="2 3">
    <name type="scientific">Platanthera zijinensis</name>
    <dbReference type="NCBI Taxonomy" id="2320716"/>
    <lineage>
        <taxon>Eukaryota</taxon>
        <taxon>Viridiplantae</taxon>
        <taxon>Streptophyta</taxon>
        <taxon>Embryophyta</taxon>
        <taxon>Tracheophyta</taxon>
        <taxon>Spermatophyta</taxon>
        <taxon>Magnoliopsida</taxon>
        <taxon>Liliopsida</taxon>
        <taxon>Asparagales</taxon>
        <taxon>Orchidaceae</taxon>
        <taxon>Orchidoideae</taxon>
        <taxon>Orchideae</taxon>
        <taxon>Orchidinae</taxon>
        <taxon>Platanthera</taxon>
    </lineage>
</organism>
<dbReference type="Pfam" id="PF08576">
    <property type="entry name" value="DUF1764"/>
    <property type="match status" value="1"/>
</dbReference>
<evidence type="ECO:0000313" key="2">
    <source>
        <dbReference type="EMBL" id="KAK8954660.1"/>
    </source>
</evidence>
<reference evidence="2 3" key="1">
    <citation type="journal article" date="2022" name="Nat. Plants">
        <title>Genomes of leafy and leafless Platanthera orchids illuminate the evolution of mycoheterotrophy.</title>
        <authorList>
            <person name="Li M.H."/>
            <person name="Liu K.W."/>
            <person name="Li Z."/>
            <person name="Lu H.C."/>
            <person name="Ye Q.L."/>
            <person name="Zhang D."/>
            <person name="Wang J.Y."/>
            <person name="Li Y.F."/>
            <person name="Zhong Z.M."/>
            <person name="Liu X."/>
            <person name="Yu X."/>
            <person name="Liu D.K."/>
            <person name="Tu X.D."/>
            <person name="Liu B."/>
            <person name="Hao Y."/>
            <person name="Liao X.Y."/>
            <person name="Jiang Y.T."/>
            <person name="Sun W.H."/>
            <person name="Chen J."/>
            <person name="Chen Y.Q."/>
            <person name="Ai Y."/>
            <person name="Zhai J.W."/>
            <person name="Wu S.S."/>
            <person name="Zhou Z."/>
            <person name="Hsiao Y.Y."/>
            <person name="Wu W.L."/>
            <person name="Chen Y.Y."/>
            <person name="Lin Y.F."/>
            <person name="Hsu J.L."/>
            <person name="Li C.Y."/>
            <person name="Wang Z.W."/>
            <person name="Zhao X."/>
            <person name="Zhong W.Y."/>
            <person name="Ma X.K."/>
            <person name="Ma L."/>
            <person name="Huang J."/>
            <person name="Chen G.Z."/>
            <person name="Huang M.Z."/>
            <person name="Huang L."/>
            <person name="Peng D.H."/>
            <person name="Luo Y.B."/>
            <person name="Zou S.Q."/>
            <person name="Chen S.P."/>
            <person name="Lan S."/>
            <person name="Tsai W.C."/>
            <person name="Van de Peer Y."/>
            <person name="Liu Z.J."/>
        </authorList>
    </citation>
    <scope>NUCLEOTIDE SEQUENCE [LARGE SCALE GENOMIC DNA]</scope>
    <source>
        <strain evidence="2">Lor287</strain>
    </source>
</reference>
<gene>
    <name evidence="2" type="ORF">KSP39_PZI002334</name>
</gene>
<keyword evidence="3" id="KW-1185">Reference proteome</keyword>
<evidence type="ECO:0000256" key="1">
    <source>
        <dbReference type="SAM" id="MobiDB-lite"/>
    </source>
</evidence>
<accession>A0AAP0C0C5</accession>
<proteinExistence type="predicted"/>
<protein>
    <submittedName>
        <fullName evidence="2">Uncharacterized protein</fullName>
    </submittedName>
</protein>
<dbReference type="Proteomes" id="UP001418222">
    <property type="component" value="Unassembled WGS sequence"/>
</dbReference>
<sequence>MGTGKEGKKVSENKNESHEKERKSNFKGFLAGNTSENRSKRRRTADGFALYSAEELGIGNQDADTKASSPLNAALSGGGKVLVSGFSPRLRVLAAAQGSRRVAPKARGKIT</sequence>